<dbReference type="SUPFAM" id="SSF53474">
    <property type="entry name" value="alpha/beta-Hydrolases"/>
    <property type="match status" value="1"/>
</dbReference>
<organism evidence="2 3">
    <name type="scientific">Hufsiella arboris</name>
    <dbReference type="NCBI Taxonomy" id="2695275"/>
    <lineage>
        <taxon>Bacteria</taxon>
        <taxon>Pseudomonadati</taxon>
        <taxon>Bacteroidota</taxon>
        <taxon>Sphingobacteriia</taxon>
        <taxon>Sphingobacteriales</taxon>
        <taxon>Sphingobacteriaceae</taxon>
        <taxon>Hufsiella</taxon>
    </lineage>
</organism>
<gene>
    <name evidence="2" type="ORF">GS399_17185</name>
</gene>
<protein>
    <submittedName>
        <fullName evidence="2">Prolyl oligopeptidase family serine peptidase</fullName>
    </submittedName>
</protein>
<evidence type="ECO:0000259" key="1">
    <source>
        <dbReference type="Pfam" id="PF12697"/>
    </source>
</evidence>
<reference evidence="2 3" key="1">
    <citation type="submission" date="2019-11" db="EMBL/GenBank/DDBJ databases">
        <title>Pedobacter sp. HMF7647 Genome sequencing and assembly.</title>
        <authorList>
            <person name="Kang H."/>
            <person name="Kim H."/>
            <person name="Joh K."/>
        </authorList>
    </citation>
    <scope>NUCLEOTIDE SEQUENCE [LARGE SCALE GENOMIC DNA]</scope>
    <source>
        <strain evidence="2 3">HMF7647</strain>
    </source>
</reference>
<dbReference type="AlphaFoldDB" id="A0A7K1YE80"/>
<dbReference type="PANTHER" id="PTHR43265">
    <property type="entry name" value="ESTERASE ESTD"/>
    <property type="match status" value="1"/>
</dbReference>
<proteinExistence type="predicted"/>
<evidence type="ECO:0000313" key="2">
    <source>
        <dbReference type="EMBL" id="MXV52710.1"/>
    </source>
</evidence>
<dbReference type="InterPro" id="IPR029058">
    <property type="entry name" value="AB_hydrolase_fold"/>
</dbReference>
<keyword evidence="3" id="KW-1185">Reference proteome</keyword>
<dbReference type="Pfam" id="PF12697">
    <property type="entry name" value="Abhydrolase_6"/>
    <property type="match status" value="1"/>
</dbReference>
<dbReference type="GO" id="GO:0052689">
    <property type="term" value="F:carboxylic ester hydrolase activity"/>
    <property type="evidence" value="ECO:0007669"/>
    <property type="project" value="TreeGrafter"/>
</dbReference>
<dbReference type="RefSeq" id="WP_160845886.1">
    <property type="nucleotide sequence ID" value="NZ_WVHT01000009.1"/>
</dbReference>
<feature type="domain" description="AB hydrolase-1" evidence="1">
    <location>
        <begin position="31"/>
        <end position="250"/>
    </location>
</feature>
<sequence>MKNSFIIDSAEGNKILCDLTTPLNGYTEELVIFVHGFKGFKDWGTHNLVADYFASHGLAYLKFNFSHNGTTIDDPTNFADLEAFGRNTFSKELSDLNAILDFTFSNKEFTAPRKLYLLGHSRGGGISILLTSRDSRVDKLVTWASVAYFNTLFLHNDIEEWRKTGVITIENSRTKQQMPLYSTLLDDYEQNADGLNVNENSKKISVPWLIVHGDADPTVNINHAKMLHEHSNSELLVVENGDHVFGASHPFKGTQLPQDLQKVCDATIEFFKRVNQ</sequence>
<dbReference type="Gene3D" id="3.40.50.1820">
    <property type="entry name" value="alpha/beta hydrolase"/>
    <property type="match status" value="1"/>
</dbReference>
<accession>A0A7K1YE80</accession>
<dbReference type="GO" id="GO:0006508">
    <property type="term" value="P:proteolysis"/>
    <property type="evidence" value="ECO:0007669"/>
    <property type="project" value="InterPro"/>
</dbReference>
<name>A0A7K1YE80_9SPHI</name>
<dbReference type="GO" id="GO:0008236">
    <property type="term" value="F:serine-type peptidase activity"/>
    <property type="evidence" value="ECO:0007669"/>
    <property type="project" value="InterPro"/>
</dbReference>
<evidence type="ECO:0000313" key="3">
    <source>
        <dbReference type="Proteomes" id="UP000466586"/>
    </source>
</evidence>
<dbReference type="Proteomes" id="UP000466586">
    <property type="component" value="Unassembled WGS sequence"/>
</dbReference>
<dbReference type="InterPro" id="IPR053145">
    <property type="entry name" value="AB_hydrolase_Est10"/>
</dbReference>
<dbReference type="EMBL" id="WVHT01000009">
    <property type="protein sequence ID" value="MXV52710.1"/>
    <property type="molecule type" value="Genomic_DNA"/>
</dbReference>
<dbReference type="InterPro" id="IPR000073">
    <property type="entry name" value="AB_hydrolase_1"/>
</dbReference>
<dbReference type="PANTHER" id="PTHR43265:SF1">
    <property type="entry name" value="ESTERASE ESTD"/>
    <property type="match status" value="1"/>
</dbReference>
<comment type="caution">
    <text evidence="2">The sequence shown here is derived from an EMBL/GenBank/DDBJ whole genome shotgun (WGS) entry which is preliminary data.</text>
</comment>